<dbReference type="InterPro" id="IPR051219">
    <property type="entry name" value="Heterochromatin_chromo-domain"/>
</dbReference>
<dbReference type="Proteomes" id="UP000240830">
    <property type="component" value="Unassembled WGS sequence"/>
</dbReference>
<keyword evidence="6" id="KW-1185">Reference proteome</keyword>
<accession>A0A2H9TFP4</accession>
<dbReference type="EMBL" id="MTSL01000213">
    <property type="protein sequence ID" value="PJF16594.1"/>
    <property type="molecule type" value="Genomic_DNA"/>
</dbReference>
<dbReference type="SMART" id="SM00300">
    <property type="entry name" value="ChSh"/>
    <property type="match status" value="1"/>
</dbReference>
<gene>
    <name evidence="5" type="ORF">PSACC_03623</name>
</gene>
<dbReference type="Pfam" id="PF01393">
    <property type="entry name" value="Chromo_shadow"/>
    <property type="match status" value="1"/>
</dbReference>
<protein>
    <recommendedName>
        <fullName evidence="4">Chromo domain-containing protein</fullName>
    </recommendedName>
</protein>
<feature type="domain" description="Chromo" evidence="4">
    <location>
        <begin position="14"/>
        <end position="72"/>
    </location>
</feature>
<evidence type="ECO:0000313" key="6">
    <source>
        <dbReference type="Proteomes" id="UP000240830"/>
    </source>
</evidence>
<feature type="compositionally biased region" description="Acidic residues" evidence="3">
    <location>
        <begin position="79"/>
        <end position="90"/>
    </location>
</feature>
<dbReference type="Gene3D" id="2.40.50.40">
    <property type="match status" value="2"/>
</dbReference>
<dbReference type="InterPro" id="IPR023780">
    <property type="entry name" value="Chromo_domain"/>
</dbReference>
<dbReference type="STRING" id="1246581.A0A2H9TFP4"/>
<dbReference type="AlphaFoldDB" id="A0A2H9TFP4"/>
<dbReference type="InterPro" id="IPR000953">
    <property type="entry name" value="Chromo/chromo_shadow_dom"/>
</dbReference>
<dbReference type="InterPro" id="IPR016197">
    <property type="entry name" value="Chromo-like_dom_sf"/>
</dbReference>
<dbReference type="InterPro" id="IPR008251">
    <property type="entry name" value="Chromo_shadow_dom"/>
</dbReference>
<dbReference type="GO" id="GO:0005634">
    <property type="term" value="C:nucleus"/>
    <property type="evidence" value="ECO:0007669"/>
    <property type="project" value="UniProtKB-SubCell"/>
</dbReference>
<keyword evidence="2" id="KW-0539">Nucleus</keyword>
<proteinExistence type="predicted"/>
<dbReference type="PROSITE" id="PS50013">
    <property type="entry name" value="CHROMO_2"/>
    <property type="match status" value="1"/>
</dbReference>
<comment type="subcellular location">
    <subcellularLocation>
        <location evidence="1">Nucleus</location>
    </subcellularLocation>
</comment>
<name>A0A2H9TFP4_9FUNG</name>
<evidence type="ECO:0000313" key="5">
    <source>
        <dbReference type="EMBL" id="PJF16594.1"/>
    </source>
</evidence>
<evidence type="ECO:0000256" key="3">
    <source>
        <dbReference type="SAM" id="MobiDB-lite"/>
    </source>
</evidence>
<dbReference type="Pfam" id="PF00385">
    <property type="entry name" value="Chromo"/>
    <property type="match status" value="1"/>
</dbReference>
<dbReference type="SUPFAM" id="SSF54160">
    <property type="entry name" value="Chromo domain-like"/>
    <property type="match status" value="2"/>
</dbReference>
<reference evidence="5 6" key="1">
    <citation type="submission" date="2016-10" db="EMBL/GenBank/DDBJ databases">
        <title>The genome of Paramicrosporidium saccamoebae is the missing link in understanding Cryptomycota and Microsporidia evolution.</title>
        <authorList>
            <person name="Quandt C.A."/>
            <person name="Beaudet D."/>
            <person name="Corsaro D."/>
            <person name="Michel R."/>
            <person name="Corradi N."/>
            <person name="James T."/>
        </authorList>
    </citation>
    <scope>NUCLEOTIDE SEQUENCE [LARGE SCALE GENOMIC DNA]</scope>
    <source>
        <strain evidence="5 6">KSL3</strain>
    </source>
</reference>
<dbReference type="PANTHER" id="PTHR22812">
    <property type="entry name" value="CHROMOBOX PROTEIN"/>
    <property type="match status" value="1"/>
</dbReference>
<evidence type="ECO:0000256" key="1">
    <source>
        <dbReference type="ARBA" id="ARBA00004123"/>
    </source>
</evidence>
<evidence type="ECO:0000259" key="4">
    <source>
        <dbReference type="PROSITE" id="PS50013"/>
    </source>
</evidence>
<sequence>MGRPRKNVPANNEYEVERIVDKRTRRRKIEYQVKWVGYPESENTWQTVDSMNCPKLIAEYEEGEAEETDASNESNETYETYETDGTDETEEIKTKRSGRTTSPKQRRVGALIKIQPEGDYKPGDWEDEVLQVDNVTRNGSGGLNIHIQWVDGEYTEELAVEANVRCPQKVISFYESRLKFRRTI</sequence>
<evidence type="ECO:0000256" key="2">
    <source>
        <dbReference type="ARBA" id="ARBA00023242"/>
    </source>
</evidence>
<feature type="region of interest" description="Disordered" evidence="3">
    <location>
        <begin position="62"/>
        <end position="107"/>
    </location>
</feature>
<dbReference type="CDD" id="cd00024">
    <property type="entry name" value="CD_CSD"/>
    <property type="match status" value="1"/>
</dbReference>
<organism evidence="5 6">
    <name type="scientific">Paramicrosporidium saccamoebae</name>
    <dbReference type="NCBI Taxonomy" id="1246581"/>
    <lineage>
        <taxon>Eukaryota</taxon>
        <taxon>Fungi</taxon>
        <taxon>Fungi incertae sedis</taxon>
        <taxon>Cryptomycota</taxon>
        <taxon>Cryptomycota incertae sedis</taxon>
        <taxon>Paramicrosporidium</taxon>
    </lineage>
</organism>
<comment type="caution">
    <text evidence="5">The sequence shown here is derived from an EMBL/GenBank/DDBJ whole genome shotgun (WGS) entry which is preliminary data.</text>
</comment>
<dbReference type="SMART" id="SM00298">
    <property type="entry name" value="CHROMO"/>
    <property type="match status" value="1"/>
</dbReference>
<dbReference type="OrthoDB" id="433924at2759"/>